<name>A0AA38TKL4_9ASTR</name>
<dbReference type="Proteomes" id="UP001172457">
    <property type="component" value="Chromosome 2"/>
</dbReference>
<evidence type="ECO:0000313" key="3">
    <source>
        <dbReference type="Proteomes" id="UP001172457"/>
    </source>
</evidence>
<evidence type="ECO:0000313" key="2">
    <source>
        <dbReference type="EMBL" id="KAJ9562663.1"/>
    </source>
</evidence>
<dbReference type="EMBL" id="JARYMX010000002">
    <property type="protein sequence ID" value="KAJ9562663.1"/>
    <property type="molecule type" value="Genomic_DNA"/>
</dbReference>
<keyword evidence="3" id="KW-1185">Reference proteome</keyword>
<sequence length="188" mass="22001">MKLVRFLMKLNNETVSIELKNGTVVHGTITDMAWNKGKMKFFHGDLDYEMSCDCKTNETMGGEANPDTSVDLNTEQTKEQMLRTMVPTIVEETIKSVVPKVVEEMMRKIQEEEEETRQEKSRNTREEEVQVSKIRKLMFLAANPPILGYRVDINSWIVEMENIFEKCKCFDDREKIFFATSMTRGRRR</sequence>
<gene>
    <name evidence="2" type="ORF">OSB04_007823</name>
</gene>
<feature type="coiled-coil region" evidence="1">
    <location>
        <begin position="102"/>
        <end position="129"/>
    </location>
</feature>
<dbReference type="AlphaFoldDB" id="A0AA38TKL4"/>
<reference evidence="2" key="1">
    <citation type="submission" date="2023-03" db="EMBL/GenBank/DDBJ databases">
        <title>Chromosome-scale reference genome and RAD-based genetic map of yellow starthistle (Centaurea solstitialis) reveal putative structural variation and QTLs associated with invader traits.</title>
        <authorList>
            <person name="Reatini B."/>
            <person name="Cang F.A."/>
            <person name="Jiang Q."/>
            <person name="Mckibben M.T.W."/>
            <person name="Barker M.S."/>
            <person name="Rieseberg L.H."/>
            <person name="Dlugosch K.M."/>
        </authorList>
    </citation>
    <scope>NUCLEOTIDE SEQUENCE</scope>
    <source>
        <strain evidence="2">CAN-66</strain>
        <tissue evidence="2">Leaf</tissue>
    </source>
</reference>
<dbReference type="InterPro" id="IPR010920">
    <property type="entry name" value="LSM_dom_sf"/>
</dbReference>
<dbReference type="Gene3D" id="2.30.30.100">
    <property type="match status" value="1"/>
</dbReference>
<evidence type="ECO:0000256" key="1">
    <source>
        <dbReference type="SAM" id="Coils"/>
    </source>
</evidence>
<protein>
    <recommendedName>
        <fullName evidence="4">LSM domain-containing protein</fullName>
    </recommendedName>
</protein>
<dbReference type="SUPFAM" id="SSF50182">
    <property type="entry name" value="Sm-like ribonucleoproteins"/>
    <property type="match status" value="1"/>
</dbReference>
<keyword evidence="1" id="KW-0175">Coiled coil</keyword>
<proteinExistence type="predicted"/>
<accession>A0AA38TKL4</accession>
<evidence type="ECO:0008006" key="4">
    <source>
        <dbReference type="Google" id="ProtNLM"/>
    </source>
</evidence>
<organism evidence="2 3">
    <name type="scientific">Centaurea solstitialis</name>
    <name type="common">yellow star-thistle</name>
    <dbReference type="NCBI Taxonomy" id="347529"/>
    <lineage>
        <taxon>Eukaryota</taxon>
        <taxon>Viridiplantae</taxon>
        <taxon>Streptophyta</taxon>
        <taxon>Embryophyta</taxon>
        <taxon>Tracheophyta</taxon>
        <taxon>Spermatophyta</taxon>
        <taxon>Magnoliopsida</taxon>
        <taxon>eudicotyledons</taxon>
        <taxon>Gunneridae</taxon>
        <taxon>Pentapetalae</taxon>
        <taxon>asterids</taxon>
        <taxon>campanulids</taxon>
        <taxon>Asterales</taxon>
        <taxon>Asteraceae</taxon>
        <taxon>Carduoideae</taxon>
        <taxon>Cardueae</taxon>
        <taxon>Centaureinae</taxon>
        <taxon>Centaurea</taxon>
    </lineage>
</organism>
<comment type="caution">
    <text evidence="2">The sequence shown here is derived from an EMBL/GenBank/DDBJ whole genome shotgun (WGS) entry which is preliminary data.</text>
</comment>